<gene>
    <name evidence="2" type="ORF">J5U21_02093</name>
</gene>
<organism evidence="2 3">
    <name type="scientific">Saccharolobus shibatae</name>
    <dbReference type="NCBI Taxonomy" id="2286"/>
    <lineage>
        <taxon>Archaea</taxon>
        <taxon>Thermoproteota</taxon>
        <taxon>Thermoprotei</taxon>
        <taxon>Sulfolobales</taxon>
        <taxon>Sulfolobaceae</taxon>
        <taxon>Saccharolobus</taxon>
    </lineage>
</organism>
<evidence type="ECO:0000313" key="2">
    <source>
        <dbReference type="EMBL" id="QXJ32442.1"/>
    </source>
</evidence>
<dbReference type="Proteomes" id="UP000693941">
    <property type="component" value="Chromosome"/>
</dbReference>
<sequence length="238" mass="26658">MSHAIYTNLAFSLLFSLLFFSLTFSGTQLLGYHGIFSSLAINLNVEVSVKNLPYGGYNVTIKERGSSYNNTLGIKINYNGGYYYILNMTNKEVSITYYISNSSNIGLLAPFYMPHLSNGTFSFNERIVNSSSSQIESQILTNISVTEDYSELILNFSDLNLTAIPTYYVSQRIIYLNNFISQMQSNYTNSGQIYLYTNISLVKNETNSSSLIIPIIVVVIIVAASGVVVYRFKKKPSK</sequence>
<keyword evidence="1" id="KW-0812">Transmembrane</keyword>
<keyword evidence="1" id="KW-0472">Membrane</keyword>
<dbReference type="AlphaFoldDB" id="A0A8F5BVX6"/>
<name>A0A8F5BVX6_9CREN</name>
<dbReference type="EMBL" id="CP077715">
    <property type="protein sequence ID" value="QXJ32442.1"/>
    <property type="molecule type" value="Genomic_DNA"/>
</dbReference>
<evidence type="ECO:0000256" key="1">
    <source>
        <dbReference type="SAM" id="Phobius"/>
    </source>
</evidence>
<feature type="transmembrane region" description="Helical" evidence="1">
    <location>
        <begin position="211"/>
        <end position="232"/>
    </location>
</feature>
<dbReference type="GeneID" id="65560527"/>
<dbReference type="RefSeq" id="WP_218260656.1">
    <property type="nucleotide sequence ID" value="NZ_CP077715.1"/>
</dbReference>
<reference evidence="2" key="1">
    <citation type="journal article" date="2021" name="Environ. Microbiol.">
        <title>New insights into the diversity and evolution of the archaeal mobilome from three complete genomes of Saccharolobus shibatae.</title>
        <authorList>
            <person name="Medvedeva S."/>
            <person name="Brandt D."/>
            <person name="Cvirkaite-Krupovic V."/>
            <person name="Liu Y."/>
            <person name="Severinov K."/>
            <person name="Ishino S."/>
            <person name="Ishino Y."/>
            <person name="Prangishvili D."/>
            <person name="Kalinowski J."/>
            <person name="Krupovic M."/>
        </authorList>
    </citation>
    <scope>NUCLEOTIDE SEQUENCE</scope>
    <source>
        <strain evidence="2">BEU9</strain>
    </source>
</reference>
<evidence type="ECO:0000313" key="3">
    <source>
        <dbReference type="Proteomes" id="UP000693941"/>
    </source>
</evidence>
<accession>A0A8F5BVX6</accession>
<proteinExistence type="predicted"/>
<keyword evidence="1" id="KW-1133">Transmembrane helix</keyword>
<protein>
    <submittedName>
        <fullName evidence="2">Uncharacterized protein</fullName>
    </submittedName>
</protein>